<name>A0A2L0UI94_9MICC</name>
<dbReference type="PROSITE" id="PS51186">
    <property type="entry name" value="GNAT"/>
    <property type="match status" value="1"/>
</dbReference>
<gene>
    <name evidence="4" type="ORF">CVO76_15855</name>
</gene>
<evidence type="ECO:0000313" key="4">
    <source>
        <dbReference type="EMBL" id="AUZ88953.1"/>
    </source>
</evidence>
<sequence length="184" mass="19861">MSIEISTATADDAAALAACAAITFPLACPPDSPPEDIRRHIETQLSVERFEANIDAPGHTILCLRDGEEIAGYSMIVLNQPTDADVLSALSISPVVELSKFYVHPDHHGRGSAAALMAATLELAAASGLPGVWLGVNQENSRALRFYTKNGFRRVGTKRFRLGDRFEDDFILEQALPARTRTAA</sequence>
<dbReference type="AlphaFoldDB" id="A0A2L0UI94"/>
<dbReference type="PANTHER" id="PTHR43877">
    <property type="entry name" value="AMINOALKYLPHOSPHONATE N-ACETYLTRANSFERASE-RELATED-RELATED"/>
    <property type="match status" value="1"/>
</dbReference>
<evidence type="ECO:0000259" key="3">
    <source>
        <dbReference type="PROSITE" id="PS51186"/>
    </source>
</evidence>
<dbReference type="Gene3D" id="3.40.630.30">
    <property type="match status" value="1"/>
</dbReference>
<proteinExistence type="predicted"/>
<organism evidence="4 5">
    <name type="scientific">Arthrobacter agilis</name>
    <dbReference type="NCBI Taxonomy" id="37921"/>
    <lineage>
        <taxon>Bacteria</taxon>
        <taxon>Bacillati</taxon>
        <taxon>Actinomycetota</taxon>
        <taxon>Actinomycetes</taxon>
        <taxon>Micrococcales</taxon>
        <taxon>Micrococcaceae</taxon>
        <taxon>Arthrobacter</taxon>
    </lineage>
</organism>
<dbReference type="InterPro" id="IPR050832">
    <property type="entry name" value="Bact_Acetyltransf"/>
</dbReference>
<dbReference type="Pfam" id="PF00583">
    <property type="entry name" value="Acetyltransf_1"/>
    <property type="match status" value="1"/>
</dbReference>
<dbReference type="InterPro" id="IPR000182">
    <property type="entry name" value="GNAT_dom"/>
</dbReference>
<dbReference type="RefSeq" id="WP_208740086.1">
    <property type="nucleotide sequence ID" value="NZ_CP024915.1"/>
</dbReference>
<dbReference type="SUPFAM" id="SSF55729">
    <property type="entry name" value="Acyl-CoA N-acyltransferases (Nat)"/>
    <property type="match status" value="1"/>
</dbReference>
<keyword evidence="2" id="KW-0012">Acyltransferase</keyword>
<protein>
    <submittedName>
        <fullName evidence="4">GNAT family N-acetyltransferase</fullName>
    </submittedName>
</protein>
<feature type="domain" description="N-acetyltransferase" evidence="3">
    <location>
        <begin position="3"/>
        <end position="177"/>
    </location>
</feature>
<keyword evidence="1 4" id="KW-0808">Transferase</keyword>
<dbReference type="Proteomes" id="UP000239187">
    <property type="component" value="Chromosome"/>
</dbReference>
<dbReference type="GO" id="GO:0016747">
    <property type="term" value="F:acyltransferase activity, transferring groups other than amino-acyl groups"/>
    <property type="evidence" value="ECO:0007669"/>
    <property type="project" value="InterPro"/>
</dbReference>
<dbReference type="InterPro" id="IPR016181">
    <property type="entry name" value="Acyl_CoA_acyltransferase"/>
</dbReference>
<evidence type="ECO:0000256" key="1">
    <source>
        <dbReference type="ARBA" id="ARBA00022679"/>
    </source>
</evidence>
<reference evidence="4 5" key="1">
    <citation type="submission" date="2017-11" db="EMBL/GenBank/DDBJ databases">
        <title>Draft genome of Arthrobacter agilis strain UMCV2, a plant growth-promoting rhizobacterium and biocontrol capacity of phytopathogenic fungi.</title>
        <authorList>
            <person name="Martinez-Camara R."/>
            <person name="Santoyo G."/>
            <person name="Moreno-Hagelsieb G."/>
            <person name="Valencia-Cantero E."/>
        </authorList>
    </citation>
    <scope>NUCLEOTIDE SEQUENCE [LARGE SCALE GENOMIC DNA]</scope>
    <source>
        <strain evidence="4 5">UMCV2</strain>
    </source>
</reference>
<evidence type="ECO:0000313" key="5">
    <source>
        <dbReference type="Proteomes" id="UP000239187"/>
    </source>
</evidence>
<accession>A0A2L0UI94</accession>
<dbReference type="CDD" id="cd04301">
    <property type="entry name" value="NAT_SF"/>
    <property type="match status" value="1"/>
</dbReference>
<evidence type="ECO:0000256" key="2">
    <source>
        <dbReference type="ARBA" id="ARBA00023315"/>
    </source>
</evidence>
<dbReference type="EMBL" id="CP024915">
    <property type="protein sequence ID" value="AUZ88953.1"/>
    <property type="molecule type" value="Genomic_DNA"/>
</dbReference>